<dbReference type="AlphaFoldDB" id="A0A9W3B4J4"/>
<dbReference type="GO" id="GO:0006412">
    <property type="term" value="P:translation"/>
    <property type="evidence" value="ECO:0007669"/>
    <property type="project" value="InterPro"/>
</dbReference>
<dbReference type="GeneID" id="106056674"/>
<evidence type="ECO:0000256" key="5">
    <source>
        <dbReference type="ARBA" id="ARBA00035506"/>
    </source>
</evidence>
<dbReference type="Pfam" id="PF00237">
    <property type="entry name" value="Ribosomal_L22"/>
    <property type="match status" value="1"/>
</dbReference>
<evidence type="ECO:0000313" key="9">
    <source>
        <dbReference type="RefSeq" id="XP_055894402.1"/>
    </source>
</evidence>
<evidence type="ECO:0000256" key="2">
    <source>
        <dbReference type="ARBA" id="ARBA00022980"/>
    </source>
</evidence>
<evidence type="ECO:0000256" key="7">
    <source>
        <dbReference type="SAM" id="SignalP"/>
    </source>
</evidence>
<evidence type="ECO:0000256" key="6">
    <source>
        <dbReference type="RuleBase" id="RU004005"/>
    </source>
</evidence>
<keyword evidence="8" id="KW-1185">Reference proteome</keyword>
<dbReference type="SUPFAM" id="SSF54843">
    <property type="entry name" value="Ribosomal protein L22"/>
    <property type="match status" value="1"/>
</dbReference>
<keyword evidence="7" id="KW-0732">Signal</keyword>
<evidence type="ECO:0000256" key="1">
    <source>
        <dbReference type="ARBA" id="ARBA00009451"/>
    </source>
</evidence>
<comment type="similarity">
    <text evidence="1 6">Belongs to the universal ribosomal protein uL22 family.</text>
</comment>
<evidence type="ECO:0000313" key="8">
    <source>
        <dbReference type="Proteomes" id="UP001165740"/>
    </source>
</evidence>
<evidence type="ECO:0000256" key="3">
    <source>
        <dbReference type="ARBA" id="ARBA00023274"/>
    </source>
</evidence>
<dbReference type="GO" id="GO:0005762">
    <property type="term" value="C:mitochondrial large ribosomal subunit"/>
    <property type="evidence" value="ECO:0007669"/>
    <property type="project" value="TreeGrafter"/>
</dbReference>
<feature type="signal peptide" evidence="7">
    <location>
        <begin position="1"/>
        <end position="19"/>
    </location>
</feature>
<dbReference type="PANTHER" id="PTHR13501:SF8">
    <property type="entry name" value="LARGE RIBOSOMAL SUBUNIT PROTEIN UL22M"/>
    <property type="match status" value="1"/>
</dbReference>
<reference evidence="9" key="1">
    <citation type="submission" date="2025-08" db="UniProtKB">
        <authorList>
            <consortium name="RefSeq"/>
        </authorList>
    </citation>
    <scope>IDENTIFICATION</scope>
</reference>
<proteinExistence type="inferred from homology"/>
<dbReference type="InterPro" id="IPR036394">
    <property type="entry name" value="Ribosomal_uL22_sf"/>
</dbReference>
<accession>A0A9W3B4J4</accession>
<keyword evidence="3 6" id="KW-0687">Ribonucleoprotein</keyword>
<dbReference type="Proteomes" id="UP001165740">
    <property type="component" value="Chromosome 8"/>
</dbReference>
<protein>
    <recommendedName>
        <fullName evidence="4">Large ribosomal subunit protein uL22m</fullName>
    </recommendedName>
    <alternativeName>
        <fullName evidence="5">39S ribosomal protein L22, mitochondrial</fullName>
    </alternativeName>
</protein>
<dbReference type="PANTHER" id="PTHR13501">
    <property type="entry name" value="CHLOROPLAST 50S RIBOSOMAL PROTEIN L22-RELATED"/>
    <property type="match status" value="1"/>
</dbReference>
<dbReference type="InterPro" id="IPR001063">
    <property type="entry name" value="Ribosomal_uL22"/>
</dbReference>
<sequence>MMMILWQMRLGLSLTKVSFKCLQQVFCPQFQAYSSCRSVLQITSTHRTPACCWSMFHTSSLQVSYRNTEFEDEPLKKVGRARLVPPNWTKYNTVVYKPTPIGEPERPAEICHFRMNIKYSTKKMWYIAQMIRGFSIDEAIKQLAFHKRKGAAHVKEVLEEAQEMAVRDHNVEFKSNLWISDSFCTRGIIVKGLRRHARARYGIIQYRYTNFFVRLREGKPPKHYYPPEMTGNELMERYIQKQRERRLLYGL</sequence>
<dbReference type="InterPro" id="IPR047867">
    <property type="entry name" value="Ribosomal_uL22_bac/org-type"/>
</dbReference>
<dbReference type="RefSeq" id="XP_055894402.1">
    <property type="nucleotide sequence ID" value="XM_056038427.1"/>
</dbReference>
<evidence type="ECO:0000256" key="4">
    <source>
        <dbReference type="ARBA" id="ARBA00035286"/>
    </source>
</evidence>
<dbReference type="Gene3D" id="3.90.470.10">
    <property type="entry name" value="Ribosomal protein L22/L17"/>
    <property type="match status" value="1"/>
</dbReference>
<keyword evidence="2 6" id="KW-0689">Ribosomal protein</keyword>
<feature type="chain" id="PRO_5040928964" description="Large ribosomal subunit protein uL22m" evidence="7">
    <location>
        <begin position="20"/>
        <end position="251"/>
    </location>
</feature>
<dbReference type="GO" id="GO:0003735">
    <property type="term" value="F:structural constituent of ribosome"/>
    <property type="evidence" value="ECO:0007669"/>
    <property type="project" value="InterPro"/>
</dbReference>
<dbReference type="OMA" id="PAYVCHQ"/>
<gene>
    <name evidence="9" type="primary">LOC106056674</name>
</gene>
<organism evidence="8 9">
    <name type="scientific">Biomphalaria glabrata</name>
    <name type="common">Bloodfluke planorb</name>
    <name type="synonym">Freshwater snail</name>
    <dbReference type="NCBI Taxonomy" id="6526"/>
    <lineage>
        <taxon>Eukaryota</taxon>
        <taxon>Metazoa</taxon>
        <taxon>Spiralia</taxon>
        <taxon>Lophotrochozoa</taxon>
        <taxon>Mollusca</taxon>
        <taxon>Gastropoda</taxon>
        <taxon>Heterobranchia</taxon>
        <taxon>Euthyneura</taxon>
        <taxon>Panpulmonata</taxon>
        <taxon>Hygrophila</taxon>
        <taxon>Lymnaeoidea</taxon>
        <taxon>Planorbidae</taxon>
        <taxon>Biomphalaria</taxon>
    </lineage>
</organism>
<dbReference type="OrthoDB" id="416470at2759"/>
<name>A0A9W3B4J4_BIOGL</name>